<organism evidence="4 5">
    <name type="scientific">Deinococcus reticulitermitis</name>
    <dbReference type="NCBI Taxonomy" id="856736"/>
    <lineage>
        <taxon>Bacteria</taxon>
        <taxon>Thermotogati</taxon>
        <taxon>Deinococcota</taxon>
        <taxon>Deinococci</taxon>
        <taxon>Deinococcales</taxon>
        <taxon>Deinococcaceae</taxon>
        <taxon>Deinococcus</taxon>
    </lineage>
</organism>
<dbReference type="AlphaFoldDB" id="A0A1H6SK27"/>
<protein>
    <submittedName>
        <fullName evidence="4">NADP-dependent 3-hydroxy acid dehydrogenase YdfG</fullName>
    </submittedName>
</protein>
<sequence length="245" mass="25432">MTEGSTTNGAASSSLLGRNVAVSGASKGIGLGVARLLITHGAHVIGGARDVSGLEVPGAEFLTLDVTDEASVERFAARCVGAGVDALVNNAGVGVFKPVEAITPEDYRRVMDTNVLGTLLLTRALLPHFQARHAAGQSSAVVNITSDVSARTFAGGALYTASKYAQRAITQALAYEGHAYGLRVTEIRPGMVDTFFADSQPGEAHKAAWLKPEDVAGAVLYALSAPAHVRVDEVLLHPVVQDVAF</sequence>
<dbReference type="GO" id="GO:0016491">
    <property type="term" value="F:oxidoreductase activity"/>
    <property type="evidence" value="ECO:0007669"/>
    <property type="project" value="UniProtKB-KW"/>
</dbReference>
<dbReference type="InterPro" id="IPR036291">
    <property type="entry name" value="NAD(P)-bd_dom_sf"/>
</dbReference>
<dbReference type="Proteomes" id="UP000199223">
    <property type="component" value="Unassembled WGS sequence"/>
</dbReference>
<gene>
    <name evidence="4" type="ORF">SAMN04488058_101214</name>
</gene>
<reference evidence="5" key="1">
    <citation type="submission" date="2016-10" db="EMBL/GenBank/DDBJ databases">
        <authorList>
            <person name="Varghese N."/>
            <person name="Submissions S."/>
        </authorList>
    </citation>
    <scope>NUCLEOTIDE SEQUENCE [LARGE SCALE GENOMIC DNA]</scope>
    <source>
        <strain evidence="5">CGMCC 1.10218</strain>
    </source>
</reference>
<dbReference type="CDD" id="cd05233">
    <property type="entry name" value="SDR_c"/>
    <property type="match status" value="1"/>
</dbReference>
<dbReference type="OrthoDB" id="9775296at2"/>
<evidence type="ECO:0000313" key="5">
    <source>
        <dbReference type="Proteomes" id="UP000199223"/>
    </source>
</evidence>
<dbReference type="RefSeq" id="WP_092262635.1">
    <property type="nucleotide sequence ID" value="NZ_FNZA01000001.1"/>
</dbReference>
<evidence type="ECO:0000256" key="3">
    <source>
        <dbReference type="RuleBase" id="RU000363"/>
    </source>
</evidence>
<accession>A0A1H6SK27</accession>
<name>A0A1H6SK27_9DEIO</name>
<proteinExistence type="inferred from homology"/>
<dbReference type="Gene3D" id="3.40.50.720">
    <property type="entry name" value="NAD(P)-binding Rossmann-like Domain"/>
    <property type="match status" value="1"/>
</dbReference>
<dbReference type="SUPFAM" id="SSF51735">
    <property type="entry name" value="NAD(P)-binding Rossmann-fold domains"/>
    <property type="match status" value="1"/>
</dbReference>
<evidence type="ECO:0000313" key="4">
    <source>
        <dbReference type="EMBL" id="SEI64165.1"/>
    </source>
</evidence>
<dbReference type="Pfam" id="PF00106">
    <property type="entry name" value="adh_short"/>
    <property type="match status" value="1"/>
</dbReference>
<dbReference type="STRING" id="856736.SAMN04488058_101214"/>
<evidence type="ECO:0000256" key="2">
    <source>
        <dbReference type="ARBA" id="ARBA00023002"/>
    </source>
</evidence>
<dbReference type="PRINTS" id="PR00081">
    <property type="entry name" value="GDHRDH"/>
</dbReference>
<dbReference type="PANTHER" id="PTHR42901:SF1">
    <property type="entry name" value="ALCOHOL DEHYDROGENASE"/>
    <property type="match status" value="1"/>
</dbReference>
<evidence type="ECO:0000256" key="1">
    <source>
        <dbReference type="ARBA" id="ARBA00006484"/>
    </source>
</evidence>
<dbReference type="PRINTS" id="PR00080">
    <property type="entry name" value="SDRFAMILY"/>
</dbReference>
<dbReference type="PANTHER" id="PTHR42901">
    <property type="entry name" value="ALCOHOL DEHYDROGENASE"/>
    <property type="match status" value="1"/>
</dbReference>
<comment type="similarity">
    <text evidence="1 3">Belongs to the short-chain dehydrogenases/reductases (SDR) family.</text>
</comment>
<dbReference type="EMBL" id="FNZA01000001">
    <property type="protein sequence ID" value="SEI64165.1"/>
    <property type="molecule type" value="Genomic_DNA"/>
</dbReference>
<keyword evidence="5" id="KW-1185">Reference proteome</keyword>
<dbReference type="InterPro" id="IPR002347">
    <property type="entry name" value="SDR_fam"/>
</dbReference>
<keyword evidence="2" id="KW-0560">Oxidoreductase</keyword>